<accession>A0A815DKP8</accession>
<reference evidence="6" key="1">
    <citation type="submission" date="2021-02" db="EMBL/GenBank/DDBJ databases">
        <authorList>
            <person name="Nowell W R."/>
        </authorList>
    </citation>
    <scope>NUCLEOTIDE SEQUENCE</scope>
</reference>
<keyword evidence="3 5" id="KW-1133">Transmembrane helix</keyword>
<feature type="transmembrane region" description="Helical" evidence="5">
    <location>
        <begin position="12"/>
        <end position="32"/>
    </location>
</feature>
<evidence type="ECO:0000256" key="3">
    <source>
        <dbReference type="ARBA" id="ARBA00022989"/>
    </source>
</evidence>
<name>A0A815DKP8_9BILA</name>
<dbReference type="EMBL" id="CAJNOO010002824">
    <property type="protein sequence ID" value="CAF1299598.1"/>
    <property type="molecule type" value="Genomic_DNA"/>
</dbReference>
<evidence type="ECO:0000256" key="1">
    <source>
        <dbReference type="ARBA" id="ARBA00004141"/>
    </source>
</evidence>
<keyword evidence="2 5" id="KW-0812">Transmembrane</keyword>
<dbReference type="AlphaFoldDB" id="A0A815DKP8"/>
<proteinExistence type="predicted"/>
<evidence type="ECO:0000256" key="2">
    <source>
        <dbReference type="ARBA" id="ARBA00022692"/>
    </source>
</evidence>
<evidence type="ECO:0000256" key="5">
    <source>
        <dbReference type="SAM" id="Phobius"/>
    </source>
</evidence>
<dbReference type="GO" id="GO:0005886">
    <property type="term" value="C:plasma membrane"/>
    <property type="evidence" value="ECO:0007669"/>
    <property type="project" value="TreeGrafter"/>
</dbReference>
<evidence type="ECO:0000313" key="6">
    <source>
        <dbReference type="EMBL" id="CAF1299598.1"/>
    </source>
</evidence>
<sequence>MVLSPKTTLGRVLLLVIIISTISYLVLNLVSFGGTPWITYNDVPIRFGLWTVCNTNTSGACNQWIDNTYNSNISAIFPEKPGFIQSSQALEIISLIFYIFAALFIILGIIDLDGLPFQVMFLAAAVLLFICIVFLSATLGVMSVQGRNNHSGSLEWAWWVGLVGLIMTIIDFFALIALILVMRVSPSNRQTLKMKKSSKKAKQVYGPSVPGTTIGGTLPPIFPPPVSSSPFYSPAQIPTYVLSSQPIHYPYDQGYLNHYPTDYFSLPENNFNNYFPYDQGYVNQYPTDYFNLPENNFNNYFPYDQGYLNQYPTDYFNLPENNFNNYFPYHQGYLNQYPLGSYDTNQTPSPINPSLAFDYALHASNAQFQQDPFQPYYRDTYL</sequence>
<comment type="subcellular location">
    <subcellularLocation>
        <location evidence="1">Membrane</location>
        <topology evidence="1">Multi-pass membrane protein</topology>
    </subcellularLocation>
</comment>
<dbReference type="Gene3D" id="1.20.140.150">
    <property type="match status" value="1"/>
</dbReference>
<dbReference type="InterPro" id="IPR050579">
    <property type="entry name" value="PMP-22/EMP/MP20-like"/>
</dbReference>
<protein>
    <submittedName>
        <fullName evidence="6">Uncharacterized protein</fullName>
    </submittedName>
</protein>
<dbReference type="PANTHER" id="PTHR10671">
    <property type="entry name" value="EPITHELIAL MEMBRANE PROTEIN-RELATED"/>
    <property type="match status" value="1"/>
</dbReference>
<comment type="caution">
    <text evidence="6">The sequence shown here is derived from an EMBL/GenBank/DDBJ whole genome shotgun (WGS) entry which is preliminary data.</text>
</comment>
<dbReference type="PANTHER" id="PTHR10671:SF108">
    <property type="entry name" value="CLAUDIN FAMILY PROTEIN-RELATED"/>
    <property type="match status" value="1"/>
</dbReference>
<feature type="transmembrane region" description="Helical" evidence="5">
    <location>
        <begin position="119"/>
        <end position="144"/>
    </location>
</feature>
<gene>
    <name evidence="7" type="ORF">OTI717_LOCUS25633</name>
    <name evidence="6" type="ORF">RFH988_LOCUS29649</name>
</gene>
<evidence type="ECO:0000313" key="7">
    <source>
        <dbReference type="EMBL" id="CAF3936563.1"/>
    </source>
</evidence>
<dbReference type="Proteomes" id="UP000663823">
    <property type="component" value="Unassembled WGS sequence"/>
</dbReference>
<keyword evidence="4 5" id="KW-0472">Membrane</keyword>
<evidence type="ECO:0000313" key="8">
    <source>
        <dbReference type="Proteomes" id="UP000663882"/>
    </source>
</evidence>
<dbReference type="InterPro" id="IPR004031">
    <property type="entry name" value="PMP22/EMP/MP20/Claudin"/>
</dbReference>
<dbReference type="Pfam" id="PF00822">
    <property type="entry name" value="PMP22_Claudin"/>
    <property type="match status" value="1"/>
</dbReference>
<evidence type="ECO:0000256" key="4">
    <source>
        <dbReference type="ARBA" id="ARBA00023136"/>
    </source>
</evidence>
<dbReference type="Proteomes" id="UP000663882">
    <property type="component" value="Unassembled WGS sequence"/>
</dbReference>
<dbReference type="OrthoDB" id="10031586at2759"/>
<feature type="transmembrane region" description="Helical" evidence="5">
    <location>
        <begin position="92"/>
        <end position="112"/>
    </location>
</feature>
<organism evidence="6 8">
    <name type="scientific">Rotaria sordida</name>
    <dbReference type="NCBI Taxonomy" id="392033"/>
    <lineage>
        <taxon>Eukaryota</taxon>
        <taxon>Metazoa</taxon>
        <taxon>Spiralia</taxon>
        <taxon>Gnathifera</taxon>
        <taxon>Rotifera</taxon>
        <taxon>Eurotatoria</taxon>
        <taxon>Bdelloidea</taxon>
        <taxon>Philodinida</taxon>
        <taxon>Philodinidae</taxon>
        <taxon>Rotaria</taxon>
    </lineage>
</organism>
<feature type="transmembrane region" description="Helical" evidence="5">
    <location>
        <begin position="156"/>
        <end position="181"/>
    </location>
</feature>
<dbReference type="EMBL" id="CAJOAX010005143">
    <property type="protein sequence ID" value="CAF3936563.1"/>
    <property type="molecule type" value="Genomic_DNA"/>
</dbReference>